<evidence type="ECO:0000313" key="2">
    <source>
        <dbReference type="Proteomes" id="UP000600877"/>
    </source>
</evidence>
<dbReference type="EMBL" id="BMYW01000001">
    <property type="protein sequence ID" value="GGX80630.1"/>
    <property type="molecule type" value="Genomic_DNA"/>
</dbReference>
<dbReference type="Proteomes" id="UP000600877">
    <property type="component" value="Unassembled WGS sequence"/>
</dbReference>
<keyword evidence="2" id="KW-1185">Reference proteome</keyword>
<evidence type="ECO:0000313" key="1">
    <source>
        <dbReference type="EMBL" id="GGX80630.1"/>
    </source>
</evidence>
<comment type="caution">
    <text evidence="1">The sequence shown here is derived from an EMBL/GenBank/DDBJ whole genome shotgun (WGS) entry which is preliminary data.</text>
</comment>
<reference evidence="2" key="1">
    <citation type="journal article" date="2019" name="Int. J. Syst. Evol. Microbiol.">
        <title>The Global Catalogue of Microorganisms (GCM) 10K type strain sequencing project: providing services to taxonomists for standard genome sequencing and annotation.</title>
        <authorList>
            <consortium name="The Broad Institute Genomics Platform"/>
            <consortium name="The Broad Institute Genome Sequencing Center for Infectious Disease"/>
            <person name="Wu L."/>
            <person name="Ma J."/>
        </authorList>
    </citation>
    <scope>NUCLEOTIDE SEQUENCE [LARGE SCALE GENOMIC DNA]</scope>
    <source>
        <strain evidence="2">KCTC 32041</strain>
    </source>
</reference>
<name>A0ABQ2YDB8_9NEIS</name>
<organism evidence="1 2">
    <name type="scientific">Vogesella alkaliphila</name>
    <dbReference type="NCBI Taxonomy" id="1193621"/>
    <lineage>
        <taxon>Bacteria</taxon>
        <taxon>Pseudomonadati</taxon>
        <taxon>Pseudomonadota</taxon>
        <taxon>Betaproteobacteria</taxon>
        <taxon>Neisseriales</taxon>
        <taxon>Chromobacteriaceae</taxon>
        <taxon>Vogesella</taxon>
    </lineage>
</organism>
<protein>
    <submittedName>
        <fullName evidence="1">Uncharacterized protein</fullName>
    </submittedName>
</protein>
<sequence length="86" mass="9739">MENDVTLSKEAIVRLIKDRVSNYPDIDKLLSEGKLKYKSGWYEVSDKATFDAVSPYVTSLKSSKSGKAQVKLSKPTKKMREFAARH</sequence>
<dbReference type="RefSeq" id="WP_189372625.1">
    <property type="nucleotide sequence ID" value="NZ_BMYW01000001.1"/>
</dbReference>
<proteinExistence type="predicted"/>
<accession>A0ABQ2YDB8</accession>
<gene>
    <name evidence="1" type="ORF">GCM10011290_05440</name>
</gene>